<protein>
    <submittedName>
        <fullName evidence="1">Uncharacterized protein</fullName>
    </submittedName>
</protein>
<comment type="caution">
    <text evidence="1">The sequence shown here is derived from an EMBL/GenBank/DDBJ whole genome shotgun (WGS) entry which is preliminary data.</text>
</comment>
<reference evidence="1 2" key="1">
    <citation type="submission" date="2015-12" db="EMBL/GenBank/DDBJ databases">
        <title>Draft genome sequence of Moniliophthora roreri, the causal agent of frosty pod rot of cacao.</title>
        <authorList>
            <person name="Aime M.C."/>
            <person name="Diaz-Valderrama J.R."/>
            <person name="Kijpornyongpan T."/>
            <person name="Phillips-Mora W."/>
        </authorList>
    </citation>
    <scope>NUCLEOTIDE SEQUENCE [LARGE SCALE GENOMIC DNA]</scope>
    <source>
        <strain evidence="1 2">MCA 2952</strain>
    </source>
</reference>
<dbReference type="AlphaFoldDB" id="A0A0W0G3L5"/>
<evidence type="ECO:0000313" key="2">
    <source>
        <dbReference type="Proteomes" id="UP000054988"/>
    </source>
</evidence>
<sequence length="61" mass="6839">MASTGTSRYNFRRNSRRVNTTTIAVTPIVDAGTIAQEQMTIMPMSLSKVLPMRTLLRRLSP</sequence>
<gene>
    <name evidence="1" type="ORF">WG66_4264</name>
</gene>
<dbReference type="EMBL" id="LATX01001243">
    <property type="protein sequence ID" value="KTB43159.1"/>
    <property type="molecule type" value="Genomic_DNA"/>
</dbReference>
<proteinExistence type="predicted"/>
<evidence type="ECO:0000313" key="1">
    <source>
        <dbReference type="EMBL" id="KTB43159.1"/>
    </source>
</evidence>
<organism evidence="1 2">
    <name type="scientific">Moniliophthora roreri</name>
    <name type="common">Frosty pod rot fungus</name>
    <name type="synonym">Monilia roreri</name>
    <dbReference type="NCBI Taxonomy" id="221103"/>
    <lineage>
        <taxon>Eukaryota</taxon>
        <taxon>Fungi</taxon>
        <taxon>Dikarya</taxon>
        <taxon>Basidiomycota</taxon>
        <taxon>Agaricomycotina</taxon>
        <taxon>Agaricomycetes</taxon>
        <taxon>Agaricomycetidae</taxon>
        <taxon>Agaricales</taxon>
        <taxon>Marasmiineae</taxon>
        <taxon>Marasmiaceae</taxon>
        <taxon>Moniliophthora</taxon>
    </lineage>
</organism>
<accession>A0A0W0G3L5</accession>
<dbReference type="Proteomes" id="UP000054988">
    <property type="component" value="Unassembled WGS sequence"/>
</dbReference>
<name>A0A0W0G3L5_MONRR</name>